<organism evidence="7 8">
    <name type="scientific">Parascaris univalens</name>
    <name type="common">Nematode worm</name>
    <dbReference type="NCBI Taxonomy" id="6257"/>
    <lineage>
        <taxon>Eukaryota</taxon>
        <taxon>Metazoa</taxon>
        <taxon>Ecdysozoa</taxon>
        <taxon>Nematoda</taxon>
        <taxon>Chromadorea</taxon>
        <taxon>Rhabditida</taxon>
        <taxon>Spirurina</taxon>
        <taxon>Ascaridomorpha</taxon>
        <taxon>Ascaridoidea</taxon>
        <taxon>Ascarididae</taxon>
        <taxon>Parascaris</taxon>
    </lineage>
</organism>
<evidence type="ECO:0000256" key="6">
    <source>
        <dbReference type="SAM" id="Phobius"/>
    </source>
</evidence>
<evidence type="ECO:0000256" key="2">
    <source>
        <dbReference type="ARBA" id="ARBA00022692"/>
    </source>
</evidence>
<dbReference type="AlphaFoldDB" id="A0A915B497"/>
<keyword evidence="3 6" id="KW-1133">Transmembrane helix</keyword>
<evidence type="ECO:0000313" key="7">
    <source>
        <dbReference type="Proteomes" id="UP000887569"/>
    </source>
</evidence>
<accession>A0A915B497</accession>
<dbReference type="Proteomes" id="UP000887569">
    <property type="component" value="Unplaced"/>
</dbReference>
<comment type="similarity">
    <text evidence="5">Belongs to the nematode receptor-like protein sra family.</text>
</comment>
<dbReference type="GO" id="GO:0016020">
    <property type="term" value="C:membrane"/>
    <property type="evidence" value="ECO:0007669"/>
    <property type="project" value="UniProtKB-SubCell"/>
</dbReference>
<evidence type="ECO:0000256" key="1">
    <source>
        <dbReference type="ARBA" id="ARBA00004141"/>
    </source>
</evidence>
<feature type="transmembrane region" description="Helical" evidence="6">
    <location>
        <begin position="316"/>
        <end position="333"/>
    </location>
</feature>
<reference evidence="8" key="1">
    <citation type="submission" date="2022-11" db="UniProtKB">
        <authorList>
            <consortium name="WormBaseParasite"/>
        </authorList>
    </citation>
    <scope>IDENTIFICATION</scope>
</reference>
<dbReference type="PANTHER" id="PTHR31357:SF5">
    <property type="entry name" value="SERPENTINE RECEPTOR CLASS ALPHA-1-RELATED"/>
    <property type="match status" value="1"/>
</dbReference>
<sequence>VKWWNTVTFDLRNVNRSSRLTSARVTKTTVVRMNLSDCFEAERVLANGYFLATQFVVVVLNVSGTMLCAYTTALIVLSQVLHINLRILLLNLSAIICLRTALTLNRSAVNIVVGFSYKNNCELLKEAGWCSSYSAITAAPFESLVFAFTAIAFERCLATLVYKRYEKWKFPFVAIILAPFTWINIALIIHTSISKHASNNVSVSYRPYCSTVTTGYVDFGKLFSYSIPVIIASFMLFVAVYVICRRKLRLFLASKVDDLSSRYQLVENTKSTKVLAILSSMYTLLVLSTLSTVVAISYLKITDLALFAIIKEVSSFSMPIYVNFYPLLFLSLYEHIRDRAVRMFTSHGCRDRKCETTVGPTMSA</sequence>
<evidence type="ECO:0000313" key="8">
    <source>
        <dbReference type="WBParaSite" id="PgR026_g055_t01"/>
    </source>
</evidence>
<protein>
    <submittedName>
        <fullName evidence="8">G-protein coupled receptors family 1 profile domain-containing protein</fullName>
    </submittedName>
</protein>
<feature type="transmembrane region" description="Helical" evidence="6">
    <location>
        <begin position="274"/>
        <end position="296"/>
    </location>
</feature>
<dbReference type="InterPro" id="IPR019408">
    <property type="entry name" value="7TM_GPCR_serpentine_rcpt_Srab"/>
</dbReference>
<dbReference type="Gene3D" id="1.20.1070.10">
    <property type="entry name" value="Rhodopsin 7-helix transmembrane proteins"/>
    <property type="match status" value="1"/>
</dbReference>
<dbReference type="WBParaSite" id="PgR026_g055_t01">
    <property type="protein sequence ID" value="PgR026_g055_t01"/>
    <property type="gene ID" value="PgR026_g055"/>
</dbReference>
<evidence type="ECO:0000256" key="3">
    <source>
        <dbReference type="ARBA" id="ARBA00022989"/>
    </source>
</evidence>
<dbReference type="GO" id="GO:0004984">
    <property type="term" value="F:olfactory receptor activity"/>
    <property type="evidence" value="ECO:0007669"/>
    <property type="project" value="TreeGrafter"/>
</dbReference>
<dbReference type="Pfam" id="PF10292">
    <property type="entry name" value="7TM_GPCR_Srab"/>
    <property type="match status" value="1"/>
</dbReference>
<feature type="transmembrane region" description="Helical" evidence="6">
    <location>
        <begin position="170"/>
        <end position="193"/>
    </location>
</feature>
<name>A0A915B497_PARUN</name>
<dbReference type="InterPro" id="IPR051080">
    <property type="entry name" value="Nematode_rcpt-like_serp_alpha"/>
</dbReference>
<dbReference type="SUPFAM" id="SSF81321">
    <property type="entry name" value="Family A G protein-coupled receptor-like"/>
    <property type="match status" value="1"/>
</dbReference>
<dbReference type="PANTHER" id="PTHR31357">
    <property type="entry name" value="SERPENTINE RECEPTOR CLASS ALPHA-10"/>
    <property type="match status" value="1"/>
</dbReference>
<evidence type="ECO:0000256" key="5">
    <source>
        <dbReference type="ARBA" id="ARBA00037994"/>
    </source>
</evidence>
<keyword evidence="4 6" id="KW-0472">Membrane</keyword>
<feature type="transmembrane region" description="Helical" evidence="6">
    <location>
        <begin position="89"/>
        <end position="113"/>
    </location>
</feature>
<proteinExistence type="inferred from homology"/>
<evidence type="ECO:0000256" key="4">
    <source>
        <dbReference type="ARBA" id="ARBA00023136"/>
    </source>
</evidence>
<keyword evidence="7" id="KW-1185">Reference proteome</keyword>
<feature type="transmembrane region" description="Helical" evidence="6">
    <location>
        <begin position="222"/>
        <end position="244"/>
    </location>
</feature>
<comment type="subcellular location">
    <subcellularLocation>
        <location evidence="1">Membrane</location>
        <topology evidence="1">Multi-pass membrane protein</topology>
    </subcellularLocation>
</comment>
<feature type="transmembrane region" description="Helical" evidence="6">
    <location>
        <begin position="55"/>
        <end position="77"/>
    </location>
</feature>
<keyword evidence="2 6" id="KW-0812">Transmembrane</keyword>